<dbReference type="Proteomes" id="UP001295423">
    <property type="component" value="Unassembled WGS sequence"/>
</dbReference>
<dbReference type="AlphaFoldDB" id="A0AAD2FL58"/>
<proteinExistence type="predicted"/>
<protein>
    <submittedName>
        <fullName evidence="1">Uncharacterized protein</fullName>
    </submittedName>
</protein>
<comment type="caution">
    <text evidence="1">The sequence shown here is derived from an EMBL/GenBank/DDBJ whole genome shotgun (WGS) entry which is preliminary data.</text>
</comment>
<reference evidence="1" key="1">
    <citation type="submission" date="2023-08" db="EMBL/GenBank/DDBJ databases">
        <authorList>
            <person name="Audoor S."/>
            <person name="Bilcke G."/>
        </authorList>
    </citation>
    <scope>NUCLEOTIDE SEQUENCE</scope>
</reference>
<dbReference type="EMBL" id="CAKOGP040000791">
    <property type="protein sequence ID" value="CAJ1939412.1"/>
    <property type="molecule type" value="Genomic_DNA"/>
</dbReference>
<name>A0AAD2FL58_9STRA</name>
<accession>A0AAD2FL58</accession>
<gene>
    <name evidence="1" type="ORF">CYCCA115_LOCUS6578</name>
</gene>
<organism evidence="1 2">
    <name type="scientific">Cylindrotheca closterium</name>
    <dbReference type="NCBI Taxonomy" id="2856"/>
    <lineage>
        <taxon>Eukaryota</taxon>
        <taxon>Sar</taxon>
        <taxon>Stramenopiles</taxon>
        <taxon>Ochrophyta</taxon>
        <taxon>Bacillariophyta</taxon>
        <taxon>Bacillariophyceae</taxon>
        <taxon>Bacillariophycidae</taxon>
        <taxon>Bacillariales</taxon>
        <taxon>Bacillariaceae</taxon>
        <taxon>Cylindrotheca</taxon>
    </lineage>
</organism>
<evidence type="ECO:0000313" key="2">
    <source>
        <dbReference type="Proteomes" id="UP001295423"/>
    </source>
</evidence>
<sequence length="223" mass="25052">MADQLFHEAFKFMGNDSTEFPFGTAKRRYAPLDISSYKISTRYPEKGKFDSISLYCNAQLIVLFSQFTYRGENAYSEIKFIPTHCKLIDVLSDPNESSTDKAPLPYVLGHCGAEILEAECIDCTISGMNHFLKAWIVNPQNVIKRRHLKTTATPSTLQAAIIVAKPLRDYGGESHNPEKVAIKFQALMNRLDVYCNNTGGRAFNLKSIPLKILKDTSTAMMKV</sequence>
<keyword evidence="2" id="KW-1185">Reference proteome</keyword>
<evidence type="ECO:0000313" key="1">
    <source>
        <dbReference type="EMBL" id="CAJ1939412.1"/>
    </source>
</evidence>